<gene>
    <name evidence="3" type="ORF">Asera_60610</name>
</gene>
<dbReference type="CDD" id="cd07197">
    <property type="entry name" value="nitrilase"/>
    <property type="match status" value="1"/>
</dbReference>
<feature type="domain" description="CN hydrolase" evidence="2">
    <location>
        <begin position="3"/>
        <end position="238"/>
    </location>
</feature>
<dbReference type="InterPro" id="IPR036526">
    <property type="entry name" value="C-N_Hydrolase_sf"/>
</dbReference>
<dbReference type="Proteomes" id="UP000680750">
    <property type="component" value="Chromosome"/>
</dbReference>
<dbReference type="RefSeq" id="WP_030449716.1">
    <property type="nucleotide sequence ID" value="NZ_AP023354.1"/>
</dbReference>
<evidence type="ECO:0000259" key="2">
    <source>
        <dbReference type="PROSITE" id="PS50263"/>
    </source>
</evidence>
<dbReference type="PROSITE" id="PS50263">
    <property type="entry name" value="CN_HYDROLASE"/>
    <property type="match status" value="1"/>
</dbReference>
<keyword evidence="4" id="KW-1185">Reference proteome</keyword>
<dbReference type="PANTHER" id="PTHR23088">
    <property type="entry name" value="NITRILASE-RELATED"/>
    <property type="match status" value="1"/>
</dbReference>
<protein>
    <recommendedName>
        <fullName evidence="2">CN hydrolase domain-containing protein</fullName>
    </recommendedName>
</protein>
<evidence type="ECO:0000313" key="3">
    <source>
        <dbReference type="EMBL" id="BCJ31953.1"/>
    </source>
</evidence>
<dbReference type="EMBL" id="AP023354">
    <property type="protein sequence ID" value="BCJ31953.1"/>
    <property type="molecule type" value="Genomic_DNA"/>
</dbReference>
<dbReference type="Pfam" id="PF00795">
    <property type="entry name" value="CN_hydrolase"/>
    <property type="match status" value="1"/>
</dbReference>
<evidence type="ECO:0000256" key="1">
    <source>
        <dbReference type="ARBA" id="ARBA00010613"/>
    </source>
</evidence>
<reference evidence="3" key="1">
    <citation type="submission" date="2020-08" db="EMBL/GenBank/DDBJ databases">
        <title>Whole genome shotgun sequence of Actinocatenispora sera NBRC 101916.</title>
        <authorList>
            <person name="Komaki H."/>
            <person name="Tamura T."/>
        </authorList>
    </citation>
    <scope>NUCLEOTIDE SEQUENCE</scope>
    <source>
        <strain evidence="3">NBRC 101916</strain>
    </source>
</reference>
<dbReference type="PANTHER" id="PTHR23088:SF27">
    <property type="entry name" value="DEAMINATED GLUTATHIONE AMIDASE"/>
    <property type="match status" value="1"/>
</dbReference>
<comment type="similarity">
    <text evidence="1">Belongs to the carbon-nitrogen hydrolase superfamily. NIT1/NIT2 family.</text>
</comment>
<sequence length="260" mass="28283">MQISAMVAQFPIGWDVEANLAAITAALAQARPGDLVVLPEAAVSGYGPDLAERLGALDPARIDWAVERVGELARRYRVDVCCGSLLYERGGWWNAAVFLGAGGERWVYRKINLARIEQGVLRAGATLPLLTVRRGEADVAIGVQLCREIRYPEQWQQLARSGAQVFVYPTNAAHRDAPAGVWRSHLISRAAENQRYLLAANLADPDQHCPTMAISPHGEVLGELAPGETGVLPVTLDLAQVSDGNLDQQRRDVVDLRYTG</sequence>
<proteinExistence type="inferred from homology"/>
<dbReference type="InterPro" id="IPR003010">
    <property type="entry name" value="C-N_Hydrolase"/>
</dbReference>
<dbReference type="Gene3D" id="3.60.110.10">
    <property type="entry name" value="Carbon-nitrogen hydrolase"/>
    <property type="match status" value="1"/>
</dbReference>
<dbReference type="KEGG" id="aser:Asera_60610"/>
<dbReference type="AlphaFoldDB" id="A0A810L9K0"/>
<accession>A0A810L9K0</accession>
<dbReference type="OrthoDB" id="9811121at2"/>
<dbReference type="SUPFAM" id="SSF56317">
    <property type="entry name" value="Carbon-nitrogen hydrolase"/>
    <property type="match status" value="1"/>
</dbReference>
<evidence type="ECO:0000313" key="4">
    <source>
        <dbReference type="Proteomes" id="UP000680750"/>
    </source>
</evidence>
<name>A0A810L9K0_9ACTN</name>
<organism evidence="3 4">
    <name type="scientific">Actinocatenispora sera</name>
    <dbReference type="NCBI Taxonomy" id="390989"/>
    <lineage>
        <taxon>Bacteria</taxon>
        <taxon>Bacillati</taxon>
        <taxon>Actinomycetota</taxon>
        <taxon>Actinomycetes</taxon>
        <taxon>Micromonosporales</taxon>
        <taxon>Micromonosporaceae</taxon>
        <taxon>Actinocatenispora</taxon>
    </lineage>
</organism>